<dbReference type="Gene3D" id="3.40.605.10">
    <property type="entry name" value="Aldehyde Dehydrogenase, Chain A, domain 1"/>
    <property type="match status" value="1"/>
</dbReference>
<evidence type="ECO:0000313" key="7">
    <source>
        <dbReference type="Proteomes" id="UP000618818"/>
    </source>
</evidence>
<evidence type="ECO:0000256" key="3">
    <source>
        <dbReference type="PROSITE-ProRule" id="PRU10007"/>
    </source>
</evidence>
<dbReference type="InterPro" id="IPR016161">
    <property type="entry name" value="Ald_DH/histidinol_DH"/>
</dbReference>
<evidence type="ECO:0000256" key="4">
    <source>
        <dbReference type="RuleBase" id="RU003345"/>
    </source>
</evidence>
<feature type="domain" description="Aldehyde dehydrogenase" evidence="5">
    <location>
        <begin position="37"/>
        <end position="489"/>
    </location>
</feature>
<dbReference type="InterPro" id="IPR016162">
    <property type="entry name" value="Ald_DH_N"/>
</dbReference>
<dbReference type="Proteomes" id="UP000618818">
    <property type="component" value="Unassembled WGS sequence"/>
</dbReference>
<feature type="active site" evidence="3">
    <location>
        <position position="267"/>
    </location>
</feature>
<keyword evidence="2 4" id="KW-0560">Oxidoreductase</keyword>
<dbReference type="Gene3D" id="3.40.309.10">
    <property type="entry name" value="Aldehyde Dehydrogenase, Chain A, domain 2"/>
    <property type="match status" value="1"/>
</dbReference>
<comment type="similarity">
    <text evidence="1 4">Belongs to the aldehyde dehydrogenase family.</text>
</comment>
<accession>A0ABR8NIL1</accession>
<comment type="caution">
    <text evidence="6">The sequence shown here is derived from an EMBL/GenBank/DDBJ whole genome shotgun (WGS) entry which is preliminary data.</text>
</comment>
<dbReference type="SUPFAM" id="SSF53720">
    <property type="entry name" value="ALDH-like"/>
    <property type="match status" value="1"/>
</dbReference>
<keyword evidence="7" id="KW-1185">Reference proteome</keyword>
<evidence type="ECO:0000313" key="6">
    <source>
        <dbReference type="EMBL" id="MBD3926729.1"/>
    </source>
</evidence>
<organism evidence="6 7">
    <name type="scientific">Nocardioides cavernae</name>
    <dbReference type="NCBI Taxonomy" id="1921566"/>
    <lineage>
        <taxon>Bacteria</taxon>
        <taxon>Bacillati</taxon>
        <taxon>Actinomycetota</taxon>
        <taxon>Actinomycetes</taxon>
        <taxon>Propionibacteriales</taxon>
        <taxon>Nocardioidaceae</taxon>
        <taxon>Nocardioides</taxon>
    </lineage>
</organism>
<dbReference type="InterPro" id="IPR016163">
    <property type="entry name" value="Ald_DH_C"/>
</dbReference>
<dbReference type="EMBL" id="JACXYZ010000003">
    <property type="protein sequence ID" value="MBD3926729.1"/>
    <property type="molecule type" value="Genomic_DNA"/>
</dbReference>
<evidence type="ECO:0000256" key="1">
    <source>
        <dbReference type="ARBA" id="ARBA00009986"/>
    </source>
</evidence>
<evidence type="ECO:0000256" key="2">
    <source>
        <dbReference type="ARBA" id="ARBA00023002"/>
    </source>
</evidence>
<sequence>MTATSRDERTGSLVLPEVGQLVDGEWHVPDERLDLVLEDPFRGERLDAAVASDEASVERAVQAAHDAHESGAWADRPPVARAEVLDAVAGALEAELSRLAELEAFATGVPVRQTSIVGVIVPGAFRLAAEMLRAGILLEHHEGPAGNPVEVHRLPLGPALCLVPWNAPAPMAAHKVASSLAAGAATILKPSEFAPYATTELARTVGSVLADAGLPGGVFQLVQGGPGVGGRLVNDQRIRAVSFTGGLAGGRAIAAACASDFTALQLELGGNNPLVVLPDADPEDAARSAVDLLTTLNGQWCRALGRLVLPAAGAQEILELVLARLALLQAGDPLDEATDLGPVVHSVHLARLRAAIAERTRAGGVAHASTHVPEGPGHFLAPTLLTGVPVEQSVHEIFGPVATVHTYDTEEQALAVANGTPYGLEGYVLGEDTERALSFARRVRAGEVKVNGSSIMSLHLMTPRPAWGLSGLGEEGTVETIRAFTGARVVGVEGGHALHAR</sequence>
<proteinExistence type="inferred from homology"/>
<name>A0ABR8NIL1_9ACTN</name>
<dbReference type="Pfam" id="PF00171">
    <property type="entry name" value="Aldedh"/>
    <property type="match status" value="1"/>
</dbReference>
<dbReference type="PANTHER" id="PTHR42804">
    <property type="entry name" value="ALDEHYDE DEHYDROGENASE"/>
    <property type="match status" value="1"/>
</dbReference>
<protein>
    <submittedName>
        <fullName evidence="6">Aldehyde dehydrogenase</fullName>
    </submittedName>
</protein>
<dbReference type="PROSITE" id="PS00687">
    <property type="entry name" value="ALDEHYDE_DEHYDR_GLU"/>
    <property type="match status" value="1"/>
</dbReference>
<dbReference type="InterPro" id="IPR015590">
    <property type="entry name" value="Aldehyde_DH_dom"/>
</dbReference>
<dbReference type="InterPro" id="IPR029510">
    <property type="entry name" value="Ald_DH_CS_GLU"/>
</dbReference>
<reference evidence="6 7" key="1">
    <citation type="submission" date="2020-09" db="EMBL/GenBank/DDBJ databases">
        <title>novel species in genus Nocardioides.</title>
        <authorList>
            <person name="Zhang G."/>
        </authorList>
    </citation>
    <scope>NUCLEOTIDE SEQUENCE [LARGE SCALE GENOMIC DNA]</scope>
    <source>
        <strain evidence="6 7">KCTC 39551</strain>
    </source>
</reference>
<gene>
    <name evidence="6" type="ORF">IEZ26_19070</name>
</gene>
<evidence type="ECO:0000259" key="5">
    <source>
        <dbReference type="Pfam" id="PF00171"/>
    </source>
</evidence>
<dbReference type="CDD" id="cd07078">
    <property type="entry name" value="ALDH"/>
    <property type="match status" value="1"/>
</dbReference>
<dbReference type="PANTHER" id="PTHR42804:SF1">
    <property type="entry name" value="ALDEHYDE DEHYDROGENASE-RELATED"/>
    <property type="match status" value="1"/>
</dbReference>